<dbReference type="AlphaFoldDB" id="A0A239IN04"/>
<feature type="coiled-coil region" evidence="5">
    <location>
        <begin position="82"/>
        <end position="135"/>
    </location>
</feature>
<protein>
    <recommendedName>
        <fullName evidence="3">diguanylate cyclase</fullName>
        <ecNumber evidence="3">2.7.7.65</ecNumber>
    </recommendedName>
</protein>
<evidence type="ECO:0000256" key="2">
    <source>
        <dbReference type="ARBA" id="ARBA00004533"/>
    </source>
</evidence>
<comment type="cofactor">
    <cofactor evidence="1">
        <name>Mg(2+)</name>
        <dbReference type="ChEBI" id="CHEBI:18420"/>
    </cofactor>
</comment>
<dbReference type="RefSeq" id="WP_089360987.1">
    <property type="nucleotide sequence ID" value="NZ_FZOG01000006.1"/>
</dbReference>
<dbReference type="GO" id="GO:0052621">
    <property type="term" value="F:diguanylate cyclase activity"/>
    <property type="evidence" value="ECO:0007669"/>
    <property type="project" value="UniProtKB-EC"/>
</dbReference>
<dbReference type="Pfam" id="PF00990">
    <property type="entry name" value="GGDEF"/>
    <property type="match status" value="1"/>
</dbReference>
<dbReference type="GO" id="GO:0043709">
    <property type="term" value="P:cell adhesion involved in single-species biofilm formation"/>
    <property type="evidence" value="ECO:0007669"/>
    <property type="project" value="TreeGrafter"/>
</dbReference>
<dbReference type="InterPro" id="IPR029787">
    <property type="entry name" value="Nucleotide_cyclase"/>
</dbReference>
<gene>
    <name evidence="7" type="ORF">SAMN05216255_3959</name>
</gene>
<dbReference type="NCBIfam" id="NF038266">
    <property type="entry name" value="diguan_SiaD"/>
    <property type="match status" value="1"/>
</dbReference>
<evidence type="ECO:0000313" key="7">
    <source>
        <dbReference type="EMBL" id="SNS94772.1"/>
    </source>
</evidence>
<feature type="domain" description="GGDEF" evidence="6">
    <location>
        <begin position="130"/>
        <end position="262"/>
    </location>
</feature>
<evidence type="ECO:0000313" key="8">
    <source>
        <dbReference type="Proteomes" id="UP000242915"/>
    </source>
</evidence>
<accession>A0A239IN04</accession>
<dbReference type="Proteomes" id="UP000242915">
    <property type="component" value="Unassembled WGS sequence"/>
</dbReference>
<keyword evidence="8" id="KW-1185">Reference proteome</keyword>
<dbReference type="NCBIfam" id="TIGR00254">
    <property type="entry name" value="GGDEF"/>
    <property type="match status" value="1"/>
</dbReference>
<evidence type="ECO:0000256" key="5">
    <source>
        <dbReference type="SAM" id="Coils"/>
    </source>
</evidence>
<sequence>MNRERDLDSLIESLLADPAYMDHPLRDALQRLHQQNVEHLGRIERIARISDGYQSLAREQNLSLSERYHKQLRKLEKVARISDRYQQMMRDLNLALKEASNRDPLTALANRRMLIERLKEEVSRATRQNKTFVLAMVDVDHFKQINDNWGHDIGDRMLEEIARVLQAEVRSYDLCGRWGGEEFLILLPDTDLDSAAQVIERVRSGLRALAVRVSTELLSVSASFGVAEHRTDESYSQTLNRADAALLQAKRNGRDRCIYANHESLDNTAPKPQP</sequence>
<comment type="catalytic activity">
    <reaction evidence="4">
        <text>2 GTP = 3',3'-c-di-GMP + 2 diphosphate</text>
        <dbReference type="Rhea" id="RHEA:24898"/>
        <dbReference type="ChEBI" id="CHEBI:33019"/>
        <dbReference type="ChEBI" id="CHEBI:37565"/>
        <dbReference type="ChEBI" id="CHEBI:58805"/>
        <dbReference type="EC" id="2.7.7.65"/>
    </reaction>
</comment>
<dbReference type="SMART" id="SM00267">
    <property type="entry name" value="GGDEF"/>
    <property type="match status" value="1"/>
</dbReference>
<dbReference type="SUPFAM" id="SSF55073">
    <property type="entry name" value="Nucleotide cyclase"/>
    <property type="match status" value="1"/>
</dbReference>
<reference evidence="8" key="1">
    <citation type="submission" date="2017-06" db="EMBL/GenBank/DDBJ databases">
        <authorList>
            <person name="Varghese N."/>
            <person name="Submissions S."/>
        </authorList>
    </citation>
    <scope>NUCLEOTIDE SEQUENCE [LARGE SCALE GENOMIC DNA]</scope>
    <source>
        <strain evidence="8">CIP 108523</strain>
    </source>
</reference>
<comment type="subcellular location">
    <subcellularLocation>
        <location evidence="2">Cell inner membrane</location>
    </subcellularLocation>
</comment>
<organism evidence="7 8">
    <name type="scientific">Pseudomonas segetis</name>
    <dbReference type="NCBI Taxonomy" id="298908"/>
    <lineage>
        <taxon>Bacteria</taxon>
        <taxon>Pseudomonadati</taxon>
        <taxon>Pseudomonadota</taxon>
        <taxon>Gammaproteobacteria</taxon>
        <taxon>Pseudomonadales</taxon>
        <taxon>Pseudomonadaceae</taxon>
        <taxon>Pseudomonas</taxon>
    </lineage>
</organism>
<evidence type="ECO:0000256" key="1">
    <source>
        <dbReference type="ARBA" id="ARBA00001946"/>
    </source>
</evidence>
<dbReference type="CDD" id="cd01949">
    <property type="entry name" value="GGDEF"/>
    <property type="match status" value="1"/>
</dbReference>
<evidence type="ECO:0000256" key="3">
    <source>
        <dbReference type="ARBA" id="ARBA00012528"/>
    </source>
</evidence>
<dbReference type="EC" id="2.7.7.65" evidence="3"/>
<dbReference type="InterPro" id="IPR043128">
    <property type="entry name" value="Rev_trsase/Diguanyl_cyclase"/>
</dbReference>
<dbReference type="PANTHER" id="PTHR45138">
    <property type="entry name" value="REGULATORY COMPONENTS OF SENSORY TRANSDUCTION SYSTEM"/>
    <property type="match status" value="1"/>
</dbReference>
<evidence type="ECO:0000259" key="6">
    <source>
        <dbReference type="PROSITE" id="PS50887"/>
    </source>
</evidence>
<dbReference type="Gene3D" id="3.30.70.270">
    <property type="match status" value="1"/>
</dbReference>
<name>A0A239IN04_9PSED</name>
<dbReference type="GO" id="GO:0005886">
    <property type="term" value="C:plasma membrane"/>
    <property type="evidence" value="ECO:0007669"/>
    <property type="project" value="UniProtKB-SubCell"/>
</dbReference>
<dbReference type="PANTHER" id="PTHR45138:SF9">
    <property type="entry name" value="DIGUANYLATE CYCLASE DGCM-RELATED"/>
    <property type="match status" value="1"/>
</dbReference>
<dbReference type="GO" id="GO:1902201">
    <property type="term" value="P:negative regulation of bacterial-type flagellum-dependent cell motility"/>
    <property type="evidence" value="ECO:0007669"/>
    <property type="project" value="TreeGrafter"/>
</dbReference>
<dbReference type="FunFam" id="3.30.70.270:FF:000001">
    <property type="entry name" value="Diguanylate cyclase domain protein"/>
    <property type="match status" value="1"/>
</dbReference>
<keyword evidence="5" id="KW-0175">Coiled coil</keyword>
<proteinExistence type="predicted"/>
<evidence type="ECO:0000256" key="4">
    <source>
        <dbReference type="ARBA" id="ARBA00034247"/>
    </source>
</evidence>
<dbReference type="InterPro" id="IPR000160">
    <property type="entry name" value="GGDEF_dom"/>
</dbReference>
<dbReference type="PROSITE" id="PS50887">
    <property type="entry name" value="GGDEF"/>
    <property type="match status" value="1"/>
</dbReference>
<dbReference type="InterPro" id="IPR050469">
    <property type="entry name" value="Diguanylate_Cyclase"/>
</dbReference>
<dbReference type="EMBL" id="FZOG01000006">
    <property type="protein sequence ID" value="SNS94772.1"/>
    <property type="molecule type" value="Genomic_DNA"/>
</dbReference>